<dbReference type="EMBL" id="JASPKY010004420">
    <property type="protein sequence ID" value="KAK9659879.1"/>
    <property type="molecule type" value="Genomic_DNA"/>
</dbReference>
<evidence type="ECO:0000313" key="3">
    <source>
        <dbReference type="Proteomes" id="UP001458880"/>
    </source>
</evidence>
<sequence length="177" mass="19734">MGHSQRGRGKARQFQGKKNNTNTTISRSDCPQNNINGSWKPIGSQTQGTESKSTSVTTHRNTAPRTAHVEAVEDEEIAFVCNLENTLETPGKVAECESAQTVEFLVDSGSSDHLINDDIYLNLRCNLLSVPKMINSGLEIIFKDSKVFVLNKKKQVFLEGQKKGMMLKITFQVRDFN</sequence>
<dbReference type="AlphaFoldDB" id="A0AAW1G849"/>
<organism evidence="2 3">
    <name type="scientific">Popillia japonica</name>
    <name type="common">Japanese beetle</name>
    <dbReference type="NCBI Taxonomy" id="7064"/>
    <lineage>
        <taxon>Eukaryota</taxon>
        <taxon>Metazoa</taxon>
        <taxon>Ecdysozoa</taxon>
        <taxon>Arthropoda</taxon>
        <taxon>Hexapoda</taxon>
        <taxon>Insecta</taxon>
        <taxon>Pterygota</taxon>
        <taxon>Neoptera</taxon>
        <taxon>Endopterygota</taxon>
        <taxon>Coleoptera</taxon>
        <taxon>Polyphaga</taxon>
        <taxon>Scarabaeiformia</taxon>
        <taxon>Scarabaeidae</taxon>
        <taxon>Rutelinae</taxon>
        <taxon>Popillia</taxon>
    </lineage>
</organism>
<feature type="region of interest" description="Disordered" evidence="1">
    <location>
        <begin position="1"/>
        <end position="65"/>
    </location>
</feature>
<accession>A0AAW1G849</accession>
<feature type="compositionally biased region" description="Basic residues" evidence="1">
    <location>
        <begin position="1"/>
        <end position="11"/>
    </location>
</feature>
<evidence type="ECO:0000256" key="1">
    <source>
        <dbReference type="SAM" id="MobiDB-lite"/>
    </source>
</evidence>
<proteinExistence type="predicted"/>
<name>A0AAW1G849_POPJA</name>
<reference evidence="2 3" key="1">
    <citation type="journal article" date="2024" name="BMC Genomics">
        <title>De novo assembly and annotation of Popillia japonica's genome with initial clues to its potential as an invasive pest.</title>
        <authorList>
            <person name="Cucini C."/>
            <person name="Boschi S."/>
            <person name="Funari R."/>
            <person name="Cardaioli E."/>
            <person name="Iannotti N."/>
            <person name="Marturano G."/>
            <person name="Paoli F."/>
            <person name="Bruttini M."/>
            <person name="Carapelli A."/>
            <person name="Frati F."/>
            <person name="Nardi F."/>
        </authorList>
    </citation>
    <scope>NUCLEOTIDE SEQUENCE [LARGE SCALE GENOMIC DNA]</scope>
    <source>
        <strain evidence="2">DMR45628</strain>
    </source>
</reference>
<feature type="non-terminal residue" evidence="2">
    <location>
        <position position="177"/>
    </location>
</feature>
<gene>
    <name evidence="2" type="ORF">QE152_g41504</name>
</gene>
<keyword evidence="3" id="KW-1185">Reference proteome</keyword>
<dbReference type="Proteomes" id="UP001458880">
    <property type="component" value="Unassembled WGS sequence"/>
</dbReference>
<feature type="compositionally biased region" description="Polar residues" evidence="1">
    <location>
        <begin position="16"/>
        <end position="64"/>
    </location>
</feature>
<protein>
    <submittedName>
        <fullName evidence="2">Uncharacterized protein</fullName>
    </submittedName>
</protein>
<evidence type="ECO:0000313" key="2">
    <source>
        <dbReference type="EMBL" id="KAK9659879.1"/>
    </source>
</evidence>
<comment type="caution">
    <text evidence="2">The sequence shown here is derived from an EMBL/GenBank/DDBJ whole genome shotgun (WGS) entry which is preliminary data.</text>
</comment>